<evidence type="ECO:0000313" key="1">
    <source>
        <dbReference type="EnsemblPlants" id="PGSC0003DMT400096013"/>
    </source>
</evidence>
<organism evidence="1 2">
    <name type="scientific">Solanum tuberosum</name>
    <name type="common">Potato</name>
    <dbReference type="NCBI Taxonomy" id="4113"/>
    <lineage>
        <taxon>Eukaryota</taxon>
        <taxon>Viridiplantae</taxon>
        <taxon>Streptophyta</taxon>
        <taxon>Embryophyta</taxon>
        <taxon>Tracheophyta</taxon>
        <taxon>Spermatophyta</taxon>
        <taxon>Magnoliopsida</taxon>
        <taxon>eudicotyledons</taxon>
        <taxon>Gunneridae</taxon>
        <taxon>Pentapetalae</taxon>
        <taxon>asterids</taxon>
        <taxon>lamiids</taxon>
        <taxon>Solanales</taxon>
        <taxon>Solanaceae</taxon>
        <taxon>Solanoideae</taxon>
        <taxon>Solaneae</taxon>
        <taxon>Solanum</taxon>
    </lineage>
</organism>
<dbReference type="InParanoid" id="M1DXI6"/>
<dbReference type="Proteomes" id="UP000011115">
    <property type="component" value="Unassembled WGS sequence"/>
</dbReference>
<sequence length="74" mass="8556">METSSQGPHTVVWSVNQFTDRRASHGSTCRKWRLDFSIECMRGKQVFGKIEVRFGSEALAIYEPFYESCLNHDP</sequence>
<proteinExistence type="predicted"/>
<keyword evidence="2" id="KW-1185">Reference proteome</keyword>
<reference evidence="1" key="2">
    <citation type="submission" date="2015-06" db="UniProtKB">
        <authorList>
            <consortium name="EnsemblPlants"/>
        </authorList>
    </citation>
    <scope>IDENTIFICATION</scope>
    <source>
        <strain evidence="1">DM1-3 516 R44</strain>
    </source>
</reference>
<dbReference type="EnsemblPlants" id="PGSC0003DMT400096013">
    <property type="protein sequence ID" value="PGSC0003DMT400096013"/>
    <property type="gene ID" value="PGSC0003DMG400045584"/>
</dbReference>
<dbReference type="Gramene" id="PGSC0003DMT400096013">
    <property type="protein sequence ID" value="PGSC0003DMT400096013"/>
    <property type="gene ID" value="PGSC0003DMG400045584"/>
</dbReference>
<dbReference type="AlphaFoldDB" id="M1DXI6"/>
<accession>M1DXI6</accession>
<reference evidence="2" key="1">
    <citation type="journal article" date="2011" name="Nature">
        <title>Genome sequence and analysis of the tuber crop potato.</title>
        <authorList>
            <consortium name="The Potato Genome Sequencing Consortium"/>
        </authorList>
    </citation>
    <scope>NUCLEOTIDE SEQUENCE [LARGE SCALE GENOMIC DNA]</scope>
    <source>
        <strain evidence="2">cv. DM1-3 516 R44</strain>
    </source>
</reference>
<dbReference type="HOGENOM" id="CLU_2692608_0_0_1"/>
<dbReference type="PaxDb" id="4113-PGSC0003DMT400096013"/>
<name>M1DXI6_SOLTU</name>
<protein>
    <submittedName>
        <fullName evidence="1">Uncharacterized protein</fullName>
    </submittedName>
</protein>
<evidence type="ECO:0000313" key="2">
    <source>
        <dbReference type="Proteomes" id="UP000011115"/>
    </source>
</evidence>